<sequence>MPRQQRRAAPTPARSAPTRPTAAPARPAAPAPQQSQPHSTAAYPHQAAPPMQHAAPVQQSSGGGFLSQVASTAAGVAAGHVAATGISNALGWGSSSHAAPAEQAAPAQNQAMDNGLWQSNATQQSWETPACETDIRNFRRCMDENKGDMSICGWYMDQLKACQAAAKPY</sequence>
<dbReference type="GO" id="GO:0005739">
    <property type="term" value="C:mitochondrion"/>
    <property type="evidence" value="ECO:0007669"/>
    <property type="project" value="TreeGrafter"/>
</dbReference>
<dbReference type="STRING" id="104259.A0A0F7TJJ4"/>
<proteinExistence type="predicted"/>
<evidence type="ECO:0000313" key="2">
    <source>
        <dbReference type="EMBL" id="CEJ56918.1"/>
    </source>
</evidence>
<dbReference type="EMBL" id="LJBN01000046">
    <property type="protein sequence ID" value="OOQ90703.1"/>
    <property type="molecule type" value="Genomic_DNA"/>
</dbReference>
<dbReference type="PANTHER" id="PTHR13523">
    <property type="entry name" value="COILED-COIL-HELIX-COILED-COIL-HELIX DOMAIN CONTAINING 2/NUR77"/>
    <property type="match status" value="1"/>
</dbReference>
<dbReference type="InterPro" id="IPR018648">
    <property type="entry name" value="DUF2076"/>
</dbReference>
<feature type="region of interest" description="Disordered" evidence="1">
    <location>
        <begin position="1"/>
        <end position="62"/>
    </location>
</feature>
<protein>
    <submittedName>
        <fullName evidence="3">CHCH domain protein</fullName>
    </submittedName>
</protein>
<evidence type="ECO:0000313" key="3">
    <source>
        <dbReference type="EMBL" id="OOQ90703.1"/>
    </source>
</evidence>
<dbReference type="SUPFAM" id="SSF47072">
    <property type="entry name" value="Cysteine alpha-hairpin motif"/>
    <property type="match status" value="1"/>
</dbReference>
<reference evidence="3" key="3">
    <citation type="submission" date="2015-09" db="EMBL/GenBank/DDBJ databases">
        <authorList>
            <person name="Jackson K.R."/>
            <person name="Lunt B.L."/>
            <person name="Fisher J.N.B."/>
            <person name="Gardner A.V."/>
            <person name="Bailey M.E."/>
            <person name="Deus L.M."/>
            <person name="Earl A.S."/>
            <person name="Gibby P.D."/>
            <person name="Hartmann K.A."/>
            <person name="Liu J.E."/>
            <person name="Manci A.M."/>
            <person name="Nielsen D.A."/>
            <person name="Solomon M.B."/>
            <person name="Breakwell D.P."/>
            <person name="Burnett S.H."/>
            <person name="Grose J.H."/>
        </authorList>
    </citation>
    <scope>NUCLEOTIDE SEQUENCE [LARGE SCALE GENOMIC DNA]</scope>
    <source>
        <strain evidence="3">LaBioMMi 136</strain>
    </source>
</reference>
<reference evidence="5" key="4">
    <citation type="submission" date="2015-09" db="EMBL/GenBank/DDBJ databases">
        <authorList>
            <person name="Fill T.P."/>
            <person name="Baretta J.F."/>
            <person name="de Almeida L.G."/>
            <person name="Rocha M."/>
            <person name="de Souza D.H."/>
            <person name="Malavazi I."/>
            <person name="Cerdeira L.T."/>
            <person name="Hong H."/>
            <person name="Samborskyy M."/>
            <person name="de Vasconcelos A.T."/>
            <person name="Leadlay P."/>
            <person name="Rodrigues-Filho E."/>
        </authorList>
    </citation>
    <scope>NUCLEOTIDE SEQUENCE [LARGE SCALE GENOMIC DNA]</scope>
    <source>
        <strain evidence="5">LaBioMMi 136</strain>
    </source>
</reference>
<evidence type="ECO:0000256" key="1">
    <source>
        <dbReference type="SAM" id="MobiDB-lite"/>
    </source>
</evidence>
<evidence type="ECO:0000313" key="4">
    <source>
        <dbReference type="Proteomes" id="UP000042958"/>
    </source>
</evidence>
<organism evidence="2 4">
    <name type="scientific">Penicillium brasilianum</name>
    <dbReference type="NCBI Taxonomy" id="104259"/>
    <lineage>
        <taxon>Eukaryota</taxon>
        <taxon>Fungi</taxon>
        <taxon>Dikarya</taxon>
        <taxon>Ascomycota</taxon>
        <taxon>Pezizomycotina</taxon>
        <taxon>Eurotiomycetes</taxon>
        <taxon>Eurotiomycetidae</taxon>
        <taxon>Eurotiales</taxon>
        <taxon>Aspergillaceae</taxon>
        <taxon>Penicillium</taxon>
    </lineage>
</organism>
<dbReference type="EMBL" id="CDHK01000005">
    <property type="protein sequence ID" value="CEJ56918.1"/>
    <property type="molecule type" value="Genomic_DNA"/>
</dbReference>
<dbReference type="Pfam" id="PF09849">
    <property type="entry name" value="DUF2076"/>
    <property type="match status" value="1"/>
</dbReference>
<dbReference type="GO" id="GO:0007005">
    <property type="term" value="P:mitochondrion organization"/>
    <property type="evidence" value="ECO:0007669"/>
    <property type="project" value="InterPro"/>
</dbReference>
<name>A0A0F7TJJ4_PENBI</name>
<dbReference type="GO" id="GO:0005634">
    <property type="term" value="C:nucleus"/>
    <property type="evidence" value="ECO:0007669"/>
    <property type="project" value="TreeGrafter"/>
</dbReference>
<dbReference type="OrthoDB" id="1106148at2759"/>
<feature type="compositionally biased region" description="Low complexity" evidence="1">
    <location>
        <begin position="7"/>
        <end position="59"/>
    </location>
</feature>
<dbReference type="AlphaFoldDB" id="A0A0F7TJJ4"/>
<dbReference type="InterPro" id="IPR055304">
    <property type="entry name" value="CHCHD2/10-like"/>
</dbReference>
<evidence type="ECO:0000313" key="5">
    <source>
        <dbReference type="Proteomes" id="UP000190744"/>
    </source>
</evidence>
<dbReference type="Proteomes" id="UP000042958">
    <property type="component" value="Unassembled WGS sequence"/>
</dbReference>
<reference evidence="4" key="2">
    <citation type="journal article" date="2015" name="Genome Announc.">
        <title>Draft genome sequence of the fungus Penicillium brasilianum MG11.</title>
        <authorList>
            <person name="Horn F."/>
            <person name="Linde J."/>
            <person name="Mattern D.J."/>
            <person name="Walther G."/>
            <person name="Guthke R."/>
            <person name="Brakhage A.A."/>
            <person name="Valiante V."/>
        </authorList>
    </citation>
    <scope>NUCLEOTIDE SEQUENCE [LARGE SCALE GENOMIC DNA]</scope>
    <source>
        <strain evidence="4">MG11</strain>
    </source>
</reference>
<accession>A0A0F7TJJ4</accession>
<dbReference type="Proteomes" id="UP000190744">
    <property type="component" value="Unassembled WGS sequence"/>
</dbReference>
<keyword evidence="4" id="KW-1185">Reference proteome</keyword>
<gene>
    <name evidence="3" type="ORF">PEBR_03303</name>
    <name evidence="2" type="ORF">PMG11_05630</name>
</gene>
<reference evidence="2" key="1">
    <citation type="submission" date="2014-11" db="EMBL/GenBank/DDBJ databases">
        <authorList>
            <person name="Zhu J."/>
            <person name="Qi W."/>
            <person name="Song R."/>
        </authorList>
    </citation>
    <scope>NUCLEOTIDE SEQUENCE [LARGE SCALE GENOMIC DNA]</scope>
</reference>
<dbReference type="PANTHER" id="PTHR13523:SF2">
    <property type="entry name" value="COILED-COIL-HELIX-COILED-COIL-HELIX DOMAIN CONTAINING 2, ISOFORM A-RELATED"/>
    <property type="match status" value="1"/>
</dbReference>
<dbReference type="InterPro" id="IPR009069">
    <property type="entry name" value="Cys_alpha_HP_mot_SF"/>
</dbReference>